<organism evidence="1">
    <name type="scientific">Podoviridae sp. ctlpi2</name>
    <dbReference type="NCBI Taxonomy" id="2826574"/>
    <lineage>
        <taxon>Viruses</taxon>
        <taxon>Duplodnaviria</taxon>
        <taxon>Heunggongvirae</taxon>
        <taxon>Uroviricota</taxon>
        <taxon>Caudoviricetes</taxon>
    </lineage>
</organism>
<accession>A0A8S5ML92</accession>
<proteinExistence type="predicted"/>
<protein>
    <submittedName>
        <fullName evidence="1">Uncharacterized protein</fullName>
    </submittedName>
</protein>
<name>A0A8S5ML92_9CAUD</name>
<reference evidence="1" key="1">
    <citation type="journal article" date="2021" name="Proc. Natl. Acad. Sci. U.S.A.">
        <title>A Catalog of Tens of Thousands of Viruses from Human Metagenomes Reveals Hidden Associations with Chronic Diseases.</title>
        <authorList>
            <person name="Tisza M.J."/>
            <person name="Buck C.B."/>
        </authorList>
    </citation>
    <scope>NUCLEOTIDE SEQUENCE</scope>
    <source>
        <strain evidence="1">Ctlpi2</strain>
    </source>
</reference>
<evidence type="ECO:0000313" key="1">
    <source>
        <dbReference type="EMBL" id="DAD83117.1"/>
    </source>
</evidence>
<sequence length="301" mass="33101">MSLPITMNAPLPQVQLPADVLAKIAAQFATAAANVSASIPRLTFAGREFRLNENGTERALDSKLLDVHIVAVNPTHHYQFFEREYDETKDMPVGERGNMMSRLPLPSDEIEWTPTKEWAQRLYKQRVVLMLADDPQHRLWVADFGYKSVRKSGNPAIGLFNLGQLLVQFNEFQKTNPKLLPFLFTVQLSFTRESVPEVQFSLTDQRADANGVISKDVRFARQDAIEAIMAAISDGSAEKMLDVAYDSRTSNNAEPEGQAAAPTTATYAAVTQPATQQQAQASAPVQPAAQTAAVLDELGAL</sequence>
<dbReference type="EMBL" id="BK014928">
    <property type="protein sequence ID" value="DAD83117.1"/>
    <property type="molecule type" value="Genomic_DNA"/>
</dbReference>